<accession>A0A9Q3BP61</accession>
<organism evidence="2 3">
    <name type="scientific">Austropuccinia psidii MF-1</name>
    <dbReference type="NCBI Taxonomy" id="1389203"/>
    <lineage>
        <taxon>Eukaryota</taxon>
        <taxon>Fungi</taxon>
        <taxon>Dikarya</taxon>
        <taxon>Basidiomycota</taxon>
        <taxon>Pucciniomycotina</taxon>
        <taxon>Pucciniomycetes</taxon>
        <taxon>Pucciniales</taxon>
        <taxon>Sphaerophragmiaceae</taxon>
        <taxon>Austropuccinia</taxon>
    </lineage>
</organism>
<evidence type="ECO:0000313" key="2">
    <source>
        <dbReference type="EMBL" id="MBW0468922.1"/>
    </source>
</evidence>
<feature type="compositionally biased region" description="Polar residues" evidence="1">
    <location>
        <begin position="13"/>
        <end position="24"/>
    </location>
</feature>
<reference evidence="2" key="1">
    <citation type="submission" date="2021-03" db="EMBL/GenBank/DDBJ databases">
        <title>Draft genome sequence of rust myrtle Austropuccinia psidii MF-1, a brazilian biotype.</title>
        <authorList>
            <person name="Quecine M.C."/>
            <person name="Pachon D.M.R."/>
            <person name="Bonatelli M.L."/>
            <person name="Correr F.H."/>
            <person name="Franceschini L.M."/>
            <person name="Leite T.F."/>
            <person name="Margarido G.R.A."/>
            <person name="Almeida C.A."/>
            <person name="Ferrarezi J.A."/>
            <person name="Labate C.A."/>
        </authorList>
    </citation>
    <scope>NUCLEOTIDE SEQUENCE</scope>
    <source>
        <strain evidence="2">MF-1</strain>
    </source>
</reference>
<feature type="region of interest" description="Disordered" evidence="1">
    <location>
        <begin position="1"/>
        <end position="46"/>
    </location>
</feature>
<proteinExistence type="predicted"/>
<keyword evidence="3" id="KW-1185">Reference proteome</keyword>
<evidence type="ECO:0000313" key="3">
    <source>
        <dbReference type="Proteomes" id="UP000765509"/>
    </source>
</evidence>
<dbReference type="EMBL" id="AVOT02002020">
    <property type="protein sequence ID" value="MBW0468922.1"/>
    <property type="molecule type" value="Genomic_DNA"/>
</dbReference>
<comment type="caution">
    <text evidence="2">The sequence shown here is derived from an EMBL/GenBank/DDBJ whole genome shotgun (WGS) entry which is preliminary data.</text>
</comment>
<dbReference type="AlphaFoldDB" id="A0A9Q3BP61"/>
<protein>
    <submittedName>
        <fullName evidence="2">Uncharacterized protein</fullName>
    </submittedName>
</protein>
<gene>
    <name evidence="2" type="ORF">O181_008637</name>
</gene>
<dbReference type="OrthoDB" id="2517660at2759"/>
<name>A0A9Q3BP61_9BASI</name>
<dbReference type="Proteomes" id="UP000765509">
    <property type="component" value="Unassembled WGS sequence"/>
</dbReference>
<feature type="compositionally biased region" description="Basic residues" evidence="1">
    <location>
        <begin position="25"/>
        <end position="39"/>
    </location>
</feature>
<sequence>MTPGFQKEPPVEFTSSKPAPQQSKNKTKGPRTNHGKANWHRPYPQGYRIPKLEPLAMDKNAFESAIFNSDKDKPLTLFLKQKYGLSALHPDISDSMIDKKIFRKCGGESEHAIKFRFVEPCQTEDYINAMEDIITRKRTGKAWTRNPMESKIVPKTFK</sequence>
<evidence type="ECO:0000256" key="1">
    <source>
        <dbReference type="SAM" id="MobiDB-lite"/>
    </source>
</evidence>